<feature type="non-terminal residue" evidence="2">
    <location>
        <position position="172"/>
    </location>
</feature>
<feature type="non-terminal residue" evidence="2">
    <location>
        <position position="1"/>
    </location>
</feature>
<gene>
    <name evidence="2" type="ORF">METZ01_LOCUS330353</name>
</gene>
<organism evidence="2">
    <name type="scientific">marine metagenome</name>
    <dbReference type="NCBI Taxonomy" id="408172"/>
    <lineage>
        <taxon>unclassified sequences</taxon>
        <taxon>metagenomes</taxon>
        <taxon>ecological metagenomes</taxon>
    </lineage>
</organism>
<dbReference type="AlphaFoldDB" id="A0A382PVY2"/>
<name>A0A382PVY2_9ZZZZ</name>
<sequence length="172" mass="19659">MSQIEKIRDQVRDISEDDIEVIFRKYPIKTPVHPTTFKEIVEGAAEAAMLKAKQADEIEKQKDAHEKEVEALKDRHERQNERQAGLDAKETEDDAIRKQREADRKAAEKANKSESLEETPLVIPNEIQADQAIADKLLAQLRKANFQKKVKIAKEFGIKLSKRGKAYQIEGL</sequence>
<reference evidence="2" key="1">
    <citation type="submission" date="2018-05" db="EMBL/GenBank/DDBJ databases">
        <authorList>
            <person name="Lanie J.A."/>
            <person name="Ng W.-L."/>
            <person name="Kazmierczak K.M."/>
            <person name="Andrzejewski T.M."/>
            <person name="Davidsen T.M."/>
            <person name="Wayne K.J."/>
            <person name="Tettelin H."/>
            <person name="Glass J.I."/>
            <person name="Rusch D."/>
            <person name="Podicherti R."/>
            <person name="Tsui H.-C.T."/>
            <person name="Winkler M.E."/>
        </authorList>
    </citation>
    <scope>NUCLEOTIDE SEQUENCE</scope>
</reference>
<feature type="compositionally biased region" description="Basic and acidic residues" evidence="1">
    <location>
        <begin position="55"/>
        <end position="81"/>
    </location>
</feature>
<proteinExistence type="predicted"/>
<feature type="region of interest" description="Disordered" evidence="1">
    <location>
        <begin position="55"/>
        <end position="120"/>
    </location>
</feature>
<evidence type="ECO:0000313" key="2">
    <source>
        <dbReference type="EMBL" id="SVC77499.1"/>
    </source>
</evidence>
<feature type="compositionally biased region" description="Basic and acidic residues" evidence="1">
    <location>
        <begin position="94"/>
        <end position="115"/>
    </location>
</feature>
<dbReference type="EMBL" id="UINC01110173">
    <property type="protein sequence ID" value="SVC77499.1"/>
    <property type="molecule type" value="Genomic_DNA"/>
</dbReference>
<protein>
    <submittedName>
        <fullName evidence="2">Uncharacterized protein</fullName>
    </submittedName>
</protein>
<accession>A0A382PVY2</accession>
<evidence type="ECO:0000256" key="1">
    <source>
        <dbReference type="SAM" id="MobiDB-lite"/>
    </source>
</evidence>